<dbReference type="PANTHER" id="PTHR33499:SF43">
    <property type="entry name" value="TRANSPOSASE, PTTA_EN_SPM, PLANT"/>
    <property type="match status" value="1"/>
</dbReference>
<proteinExistence type="predicted"/>
<reference evidence="2" key="1">
    <citation type="submission" date="2020-03" db="EMBL/GenBank/DDBJ databases">
        <title>A high-quality chromosome-level genome assembly of a woody plant with both climbing and erect habits, Rhamnella rubrinervis.</title>
        <authorList>
            <person name="Lu Z."/>
            <person name="Yang Y."/>
            <person name="Zhu X."/>
            <person name="Sun Y."/>
        </authorList>
    </citation>
    <scope>NUCLEOTIDE SEQUENCE</scope>
    <source>
        <strain evidence="2">BYM</strain>
        <tissue evidence="2">Leaf</tissue>
    </source>
</reference>
<evidence type="ECO:0000313" key="2">
    <source>
        <dbReference type="EMBL" id="KAF3457960.1"/>
    </source>
</evidence>
<feature type="region of interest" description="Disordered" evidence="1">
    <location>
        <begin position="1"/>
        <end position="33"/>
    </location>
</feature>
<protein>
    <submittedName>
        <fullName evidence="2">Uncharacterized protein</fullName>
    </submittedName>
</protein>
<comment type="caution">
    <text evidence="2">The sequence shown here is derived from an EMBL/GenBank/DDBJ whole genome shotgun (WGS) entry which is preliminary data.</text>
</comment>
<organism evidence="2 3">
    <name type="scientific">Rhamnella rubrinervis</name>
    <dbReference type="NCBI Taxonomy" id="2594499"/>
    <lineage>
        <taxon>Eukaryota</taxon>
        <taxon>Viridiplantae</taxon>
        <taxon>Streptophyta</taxon>
        <taxon>Embryophyta</taxon>
        <taxon>Tracheophyta</taxon>
        <taxon>Spermatophyta</taxon>
        <taxon>Magnoliopsida</taxon>
        <taxon>eudicotyledons</taxon>
        <taxon>Gunneridae</taxon>
        <taxon>Pentapetalae</taxon>
        <taxon>rosids</taxon>
        <taxon>fabids</taxon>
        <taxon>Rosales</taxon>
        <taxon>Rhamnaceae</taxon>
        <taxon>rhamnoid group</taxon>
        <taxon>Rhamneae</taxon>
        <taxon>Rhamnella</taxon>
    </lineage>
</organism>
<dbReference type="PANTHER" id="PTHR33499">
    <property type="entry name" value="OS12G0282400 PROTEIN-RELATED"/>
    <property type="match status" value="1"/>
</dbReference>
<sequence>MRLDTRKLSVPLVPAHTGRRNPPPLEARRPRQHTSDWVQALIPPITPPTGVPRSGNYSTQFVSEIDVIVRCHAPLHLKNWTYESFEFNEDVVTMSALNAQMRKSFKIWRYKLYERVKRSENEKDIAAIKPEHITEEKWMIFLNHMNSEDFQEENENELRESTSLSEDEIFVEVLSSKSIAFIGIGVLSKPNKL</sequence>
<dbReference type="Proteomes" id="UP000796880">
    <property type="component" value="Unassembled WGS sequence"/>
</dbReference>
<evidence type="ECO:0000313" key="3">
    <source>
        <dbReference type="Proteomes" id="UP000796880"/>
    </source>
</evidence>
<gene>
    <name evidence="2" type="ORF">FNV43_RR02622</name>
</gene>
<dbReference type="AlphaFoldDB" id="A0A8K0HSG6"/>
<accession>A0A8K0HSG6</accession>
<dbReference type="EMBL" id="VOIH02000001">
    <property type="protein sequence ID" value="KAF3457960.1"/>
    <property type="molecule type" value="Genomic_DNA"/>
</dbReference>
<name>A0A8K0HSG6_9ROSA</name>
<evidence type="ECO:0000256" key="1">
    <source>
        <dbReference type="SAM" id="MobiDB-lite"/>
    </source>
</evidence>
<keyword evidence="3" id="KW-1185">Reference proteome</keyword>